<dbReference type="Proteomes" id="UP000186666">
    <property type="component" value="Unassembled WGS sequence"/>
</dbReference>
<accession>A0ABY1JKD4</accession>
<organism evidence="2 3">
    <name type="scientific">Paenibacillus macquariensis</name>
    <dbReference type="NCBI Taxonomy" id="948756"/>
    <lineage>
        <taxon>Bacteria</taxon>
        <taxon>Bacillati</taxon>
        <taxon>Bacillota</taxon>
        <taxon>Bacilli</taxon>
        <taxon>Bacillales</taxon>
        <taxon>Paenibacillaceae</taxon>
        <taxon>Paenibacillus</taxon>
    </lineage>
</organism>
<feature type="domain" description="DUF4062" evidence="1">
    <location>
        <begin position="6"/>
        <end position="88"/>
    </location>
</feature>
<dbReference type="InterPro" id="IPR025139">
    <property type="entry name" value="DUF4062"/>
</dbReference>
<proteinExistence type="predicted"/>
<dbReference type="EMBL" id="FTNK01000001">
    <property type="protein sequence ID" value="SIQ33988.1"/>
    <property type="molecule type" value="Genomic_DNA"/>
</dbReference>
<protein>
    <recommendedName>
        <fullName evidence="1">DUF4062 domain-containing protein</fullName>
    </recommendedName>
</protein>
<dbReference type="RefSeq" id="WP_076576640.1">
    <property type="nucleotide sequence ID" value="NZ_FTNK01000001.1"/>
</dbReference>
<gene>
    <name evidence="2" type="ORF">SAMN05421578_101290</name>
</gene>
<keyword evidence="3" id="KW-1185">Reference proteome</keyword>
<dbReference type="Pfam" id="PF13271">
    <property type="entry name" value="DUF4062"/>
    <property type="match status" value="1"/>
</dbReference>
<reference evidence="2 3" key="1">
    <citation type="submission" date="2017-01" db="EMBL/GenBank/DDBJ databases">
        <authorList>
            <person name="Varghese N."/>
            <person name="Submissions S."/>
        </authorList>
    </citation>
    <scope>NUCLEOTIDE SEQUENCE [LARGE SCALE GENOMIC DNA]</scope>
    <source>
        <strain evidence="2 3">ATCC 23464</strain>
    </source>
</reference>
<evidence type="ECO:0000313" key="3">
    <source>
        <dbReference type="Proteomes" id="UP000186666"/>
    </source>
</evidence>
<sequence length="318" mass="37014">MKKKLQVFISSTYTDMIEERQAAVSAVLNSGHIPAGMELFKSGDKSQKETIKRWIDESDVYMLILGGRYGSIDEETGKSYTHWEYDYAGEIGKRRFAVVIEDNSLRDKAMKNPDFMERENYPKYQDFKRDVLGNISKFYEDLKDIKLTVMESLKEYEADDKLVGWVKADQISNVEDTLKENAKLLKDNAKFKTEIETLKKRQNQNNLINGWDYEELKNTLIKRDITLPMSLSEIEEEMTLLQCFVRMADRFSVGVTNSARNKSETTRALYYHVAPKFLPYGLLEKVKVAGVQYERIQTSKEGFKFLAKYNIRNARIMN</sequence>
<comment type="caution">
    <text evidence="2">The sequence shown here is derived from an EMBL/GenBank/DDBJ whole genome shotgun (WGS) entry which is preliminary data.</text>
</comment>
<name>A0ABY1JKD4_9BACL</name>
<evidence type="ECO:0000259" key="1">
    <source>
        <dbReference type="Pfam" id="PF13271"/>
    </source>
</evidence>
<evidence type="ECO:0000313" key="2">
    <source>
        <dbReference type="EMBL" id="SIQ33988.1"/>
    </source>
</evidence>